<feature type="binding site" evidence="1">
    <location>
        <position position="80"/>
    </location>
    <ligand>
        <name>Ni(2+)</name>
        <dbReference type="ChEBI" id="CHEBI:49786"/>
    </ligand>
</feature>
<dbReference type="InterPro" id="IPR026043">
    <property type="entry name" value="NadR"/>
</dbReference>
<comment type="caution">
    <text evidence="5">The sequence shown here is derived from an EMBL/GenBank/DDBJ whole genome shotgun (WGS) entry which is preliminary data.</text>
</comment>
<keyword evidence="1" id="KW-0479">Metal-binding</keyword>
<dbReference type="EMBL" id="SXDK01000027">
    <property type="protein sequence ID" value="NFU60960.1"/>
    <property type="molecule type" value="Genomic_DNA"/>
</dbReference>
<protein>
    <submittedName>
        <fullName evidence="5">Transcription repressor NadR</fullName>
    </submittedName>
</protein>
<evidence type="ECO:0000313" key="5">
    <source>
        <dbReference type="EMBL" id="NFU60960.1"/>
    </source>
</evidence>
<evidence type="ECO:0000313" key="6">
    <source>
        <dbReference type="Proteomes" id="UP000481363"/>
    </source>
</evidence>
<dbReference type="PIRSF" id="PIRSF037847">
    <property type="entry name" value="NiaR"/>
    <property type="match status" value="1"/>
</dbReference>
<dbReference type="Proteomes" id="UP000785180">
    <property type="component" value="Unassembled WGS sequence"/>
</dbReference>
<sequence>MVILMDSRQRREYIKEILNNNYKPKKGKEFANKLGVTRQIIVKDIAILRASGLNIIATPEGYIIPKHDKHLLEKIVAVCHNKDNIQEELQCIINNGGIIKDIIVEHPLYGQIKSIIMVKTLYDVEKFIKKISNEKFEPLLSLTSGVHLHTIQYKNEKSIKEVIRKLKDKGYLMEE</sequence>
<feature type="binding site" evidence="1">
    <location>
        <position position="147"/>
    </location>
    <ligand>
        <name>Ni(2+)</name>
        <dbReference type="ChEBI" id="CHEBI:49786"/>
    </ligand>
</feature>
<dbReference type="InterPro" id="IPR035922">
    <property type="entry name" value="3H_dom_sf"/>
</dbReference>
<reference evidence="5 6" key="1">
    <citation type="submission" date="2019-04" db="EMBL/GenBank/DDBJ databases">
        <title>Genome sequencing of Clostridium botulinum Groups I-IV and Clostridium butyricum.</title>
        <authorList>
            <person name="Brunt J."/>
            <person name="Van Vliet A.H.M."/>
            <person name="Stringer S.C."/>
            <person name="Carter A.T."/>
            <person name="Peck M.W."/>
        </authorList>
    </citation>
    <scope>NUCLEOTIDE SEQUENCE</scope>
    <source>
        <strain evidence="5">7221C</strain>
        <strain evidence="4 6">IFR 18/049</strain>
    </source>
</reference>
<dbReference type="InterPro" id="IPR013196">
    <property type="entry name" value="HTH_11"/>
</dbReference>
<dbReference type="PANTHER" id="PTHR40068">
    <property type="entry name" value="TRANSCRIPTION REPRESSOR NIAR-RELATED"/>
    <property type="match status" value="1"/>
</dbReference>
<evidence type="ECO:0000259" key="3">
    <source>
        <dbReference type="Pfam" id="PF08279"/>
    </source>
</evidence>
<feature type="binding site" evidence="1">
    <location>
        <position position="149"/>
    </location>
    <ligand>
        <name>Ni(2+)</name>
        <dbReference type="ChEBI" id="CHEBI:49786"/>
    </ligand>
</feature>
<accession>A0A9Q4XVQ9</accession>
<proteinExistence type="predicted"/>
<name>A0A9Q4XVQ9_CLOBO</name>
<evidence type="ECO:0000313" key="4">
    <source>
        <dbReference type="EMBL" id="NFF71606.1"/>
    </source>
</evidence>
<dbReference type="SUPFAM" id="SSF75500">
    <property type="entry name" value="Putative transcriptional regulator TM1602, C-terminal domain"/>
    <property type="match status" value="1"/>
</dbReference>
<feature type="domain" description="Helix-turn-helix type 11" evidence="3">
    <location>
        <begin position="10"/>
        <end position="63"/>
    </location>
</feature>
<dbReference type="AlphaFoldDB" id="A0A9Q4XVQ9"/>
<evidence type="ECO:0000259" key="2">
    <source>
        <dbReference type="Pfam" id="PF02829"/>
    </source>
</evidence>
<dbReference type="Proteomes" id="UP000481363">
    <property type="component" value="Unassembled WGS sequence"/>
</dbReference>
<evidence type="ECO:0000313" key="7">
    <source>
        <dbReference type="Proteomes" id="UP000785180"/>
    </source>
</evidence>
<dbReference type="GO" id="GO:0046872">
    <property type="term" value="F:metal ion binding"/>
    <property type="evidence" value="ECO:0007669"/>
    <property type="project" value="UniProtKB-KW"/>
</dbReference>
<organism evidence="5 7">
    <name type="scientific">Clostridium botulinum</name>
    <dbReference type="NCBI Taxonomy" id="1491"/>
    <lineage>
        <taxon>Bacteria</taxon>
        <taxon>Bacillati</taxon>
        <taxon>Bacillota</taxon>
        <taxon>Clostridia</taxon>
        <taxon>Eubacteriales</taxon>
        <taxon>Clostridiaceae</taxon>
        <taxon>Clostridium</taxon>
    </lineage>
</organism>
<keyword evidence="1" id="KW-0533">Nickel</keyword>
<dbReference type="SUPFAM" id="SSF46785">
    <property type="entry name" value="Winged helix' DNA-binding domain"/>
    <property type="match status" value="1"/>
</dbReference>
<dbReference type="PANTHER" id="PTHR40068:SF1">
    <property type="entry name" value="TRANSCRIPTION REPRESSOR NIAR-RELATED"/>
    <property type="match status" value="1"/>
</dbReference>
<feature type="binding site" evidence="1">
    <location>
        <position position="88"/>
    </location>
    <ligand>
        <name>Ni(2+)</name>
        <dbReference type="ChEBI" id="CHEBI:49786"/>
    </ligand>
</feature>
<dbReference type="Gene3D" id="3.30.1340.20">
    <property type="entry name" value="3H domain"/>
    <property type="match status" value="1"/>
</dbReference>
<dbReference type="Gene3D" id="1.10.10.10">
    <property type="entry name" value="Winged helix-like DNA-binding domain superfamily/Winged helix DNA-binding domain"/>
    <property type="match status" value="1"/>
</dbReference>
<gene>
    <name evidence="4" type="ORF">FCV11_11040</name>
    <name evidence="5" type="ORF">FDF67_12410</name>
</gene>
<evidence type="ECO:0000256" key="1">
    <source>
        <dbReference type="PIRSR" id="PIRSR037847-1"/>
    </source>
</evidence>
<dbReference type="EMBL" id="SWNT01000024">
    <property type="protein sequence ID" value="NFF71606.1"/>
    <property type="molecule type" value="Genomic_DNA"/>
</dbReference>
<dbReference type="InterPro" id="IPR036388">
    <property type="entry name" value="WH-like_DNA-bd_sf"/>
</dbReference>
<dbReference type="Pfam" id="PF02829">
    <property type="entry name" value="3H"/>
    <property type="match status" value="1"/>
</dbReference>
<feature type="domain" description="3H" evidence="2">
    <location>
        <begin position="76"/>
        <end position="172"/>
    </location>
</feature>
<dbReference type="InterPro" id="IPR036390">
    <property type="entry name" value="WH_DNA-bd_sf"/>
</dbReference>
<dbReference type="Pfam" id="PF08279">
    <property type="entry name" value="HTH_11"/>
    <property type="match status" value="1"/>
</dbReference>
<dbReference type="InterPro" id="IPR004173">
    <property type="entry name" value="3H_domain"/>
</dbReference>